<dbReference type="InterPro" id="IPR052449">
    <property type="entry name" value="STYX-Interacting_Phosphatase"/>
</dbReference>
<dbReference type="VEuPathDB" id="FungiDB:GGTG_02815"/>
<reference evidence="5" key="5">
    <citation type="submission" date="2018-04" db="UniProtKB">
        <authorList>
            <consortium name="EnsemblFungi"/>
        </authorList>
    </citation>
    <scope>IDENTIFICATION</scope>
    <source>
        <strain evidence="5">R3-111a-1</strain>
    </source>
</reference>
<dbReference type="Gene3D" id="3.90.190.10">
    <property type="entry name" value="Protein tyrosine phosphatase superfamily"/>
    <property type="match status" value="1"/>
</dbReference>
<evidence type="ECO:0000313" key="6">
    <source>
        <dbReference type="Proteomes" id="UP000006039"/>
    </source>
</evidence>
<dbReference type="eggNOG" id="KOG1716">
    <property type="taxonomic scope" value="Eukaryota"/>
</dbReference>
<dbReference type="HOGENOM" id="CLU_049471_1_0_1"/>
<proteinExistence type="inferred from homology"/>
<dbReference type="STRING" id="644352.J3NNF9"/>
<protein>
    <recommendedName>
        <fullName evidence="3">Tyrosine specific protein phosphatases domain-containing protein</fullName>
    </recommendedName>
</protein>
<dbReference type="GO" id="GO:0062026">
    <property type="term" value="P:negative regulation of SCF-dependent proteasomal ubiquitin-dependent catabolic process"/>
    <property type="evidence" value="ECO:0007669"/>
    <property type="project" value="TreeGrafter"/>
</dbReference>
<dbReference type="SUPFAM" id="SSF52799">
    <property type="entry name" value="(Phosphotyrosine protein) phosphatases II"/>
    <property type="match status" value="1"/>
</dbReference>
<reference evidence="4" key="2">
    <citation type="submission" date="2010-07" db="EMBL/GenBank/DDBJ databases">
        <authorList>
            <consortium name="The Broad Institute Genome Sequencing Platform"/>
            <consortium name="Broad Institute Genome Sequencing Center for Infectious Disease"/>
            <person name="Ma L.-J."/>
            <person name="Dead R."/>
            <person name="Young S."/>
            <person name="Zeng Q."/>
            <person name="Koehrsen M."/>
            <person name="Alvarado L."/>
            <person name="Berlin A."/>
            <person name="Chapman S.B."/>
            <person name="Chen Z."/>
            <person name="Freedman E."/>
            <person name="Gellesch M."/>
            <person name="Goldberg J."/>
            <person name="Griggs A."/>
            <person name="Gujja S."/>
            <person name="Heilman E.R."/>
            <person name="Heiman D."/>
            <person name="Hepburn T."/>
            <person name="Howarth C."/>
            <person name="Jen D."/>
            <person name="Larson L."/>
            <person name="Mehta T."/>
            <person name="Neiman D."/>
            <person name="Pearson M."/>
            <person name="Roberts A."/>
            <person name="Saif S."/>
            <person name="Shea T."/>
            <person name="Shenoy N."/>
            <person name="Sisk P."/>
            <person name="Stolte C."/>
            <person name="Sykes S."/>
            <person name="Walk T."/>
            <person name="White J."/>
            <person name="Yandava C."/>
            <person name="Haas B."/>
            <person name="Nusbaum C."/>
            <person name="Birren B."/>
        </authorList>
    </citation>
    <scope>NUCLEOTIDE SEQUENCE</scope>
    <source>
        <strain evidence="4">R3-111a-1</strain>
    </source>
</reference>
<dbReference type="OrthoDB" id="10252009at2759"/>
<reference evidence="5" key="4">
    <citation type="journal article" date="2015" name="G3 (Bethesda)">
        <title>Genome sequences of three phytopathogenic species of the Magnaporthaceae family of fungi.</title>
        <authorList>
            <person name="Okagaki L.H."/>
            <person name="Nunes C.C."/>
            <person name="Sailsbery J."/>
            <person name="Clay B."/>
            <person name="Brown D."/>
            <person name="John T."/>
            <person name="Oh Y."/>
            <person name="Young N."/>
            <person name="Fitzgerald M."/>
            <person name="Haas B.J."/>
            <person name="Zeng Q."/>
            <person name="Young S."/>
            <person name="Adiconis X."/>
            <person name="Fan L."/>
            <person name="Levin J.Z."/>
            <person name="Mitchell T.K."/>
            <person name="Okubara P.A."/>
            <person name="Farman M.L."/>
            <person name="Kohn L.M."/>
            <person name="Birren B."/>
            <person name="Ma L.-J."/>
            <person name="Dean R.A."/>
        </authorList>
    </citation>
    <scope>NUCLEOTIDE SEQUENCE</scope>
    <source>
        <strain evidence="5">R3-111a-1</strain>
    </source>
</reference>
<evidence type="ECO:0000259" key="3">
    <source>
        <dbReference type="PROSITE" id="PS50056"/>
    </source>
</evidence>
<gene>
    <name evidence="5" type="primary">20343273</name>
    <name evidence="4" type="ORF">GGTG_02815</name>
</gene>
<keyword evidence="6" id="KW-1185">Reference proteome</keyword>
<dbReference type="InterPro" id="IPR029021">
    <property type="entry name" value="Prot-tyrosine_phosphatase-like"/>
</dbReference>
<dbReference type="GO" id="GO:0070372">
    <property type="term" value="P:regulation of ERK1 and ERK2 cascade"/>
    <property type="evidence" value="ECO:0007669"/>
    <property type="project" value="TreeGrafter"/>
</dbReference>
<feature type="domain" description="Tyrosine specific protein phosphatases" evidence="3">
    <location>
        <begin position="162"/>
        <end position="202"/>
    </location>
</feature>
<dbReference type="InterPro" id="IPR000387">
    <property type="entry name" value="Tyr_Pase_dom"/>
</dbReference>
<dbReference type="GO" id="GO:0140096">
    <property type="term" value="F:catalytic activity, acting on a protein"/>
    <property type="evidence" value="ECO:0007669"/>
    <property type="project" value="UniProtKB-ARBA"/>
</dbReference>
<dbReference type="GeneID" id="20343273"/>
<dbReference type="EnsemblFungi" id="EJT77710">
    <property type="protein sequence ID" value="EJT77710"/>
    <property type="gene ID" value="GGTG_02815"/>
</dbReference>
<dbReference type="GO" id="GO:0005654">
    <property type="term" value="C:nucleoplasm"/>
    <property type="evidence" value="ECO:0007669"/>
    <property type="project" value="TreeGrafter"/>
</dbReference>
<sequence length="306" mass="34176">MLGADDLRIITQNRAHMATDNIINWDYDMRRNAQPILDFLYLGPWGAAKDLDFLRREGITMLLAVRDSRIAEIRAMSVERTAAELGIVADHVDVSSNQELIRVFPDVARKINDHMLAIYRSQAAAVPPPATAPLAPARASEPADAGLAPGHIAIDKASFRRGKVLVFCESGNNRSAALVAAYIMTVFGVNLVRAVQFVNRQRFCTNFDEDTKLWLRAYQDILEARRAVANHNRQAAATLAPQKLHHTPSKRSIQDTYDETIDSEMGGSGQESGYTTSRDESSHDRERYLDRACFVPFIDNKDSEMT</sequence>
<dbReference type="AlphaFoldDB" id="J3NNF9"/>
<dbReference type="Proteomes" id="UP000006039">
    <property type="component" value="Unassembled WGS sequence"/>
</dbReference>
<reference evidence="4" key="3">
    <citation type="submission" date="2010-09" db="EMBL/GenBank/DDBJ databases">
        <title>Annotation of Gaeumannomyces graminis var. tritici R3-111a-1.</title>
        <authorList>
            <consortium name="The Broad Institute Genome Sequencing Platform"/>
            <person name="Ma L.-J."/>
            <person name="Dead R."/>
            <person name="Young S.K."/>
            <person name="Zeng Q."/>
            <person name="Gargeya S."/>
            <person name="Fitzgerald M."/>
            <person name="Haas B."/>
            <person name="Abouelleil A."/>
            <person name="Alvarado L."/>
            <person name="Arachchi H.M."/>
            <person name="Berlin A."/>
            <person name="Brown A."/>
            <person name="Chapman S.B."/>
            <person name="Chen Z."/>
            <person name="Dunbar C."/>
            <person name="Freedman E."/>
            <person name="Gearin G."/>
            <person name="Gellesch M."/>
            <person name="Goldberg J."/>
            <person name="Griggs A."/>
            <person name="Gujja S."/>
            <person name="Heiman D."/>
            <person name="Howarth C."/>
            <person name="Larson L."/>
            <person name="Lui A."/>
            <person name="MacDonald P.J.P."/>
            <person name="Mehta T."/>
            <person name="Montmayeur A."/>
            <person name="Murphy C."/>
            <person name="Neiman D."/>
            <person name="Pearson M."/>
            <person name="Priest M."/>
            <person name="Roberts A."/>
            <person name="Saif S."/>
            <person name="Shea T."/>
            <person name="Shenoy N."/>
            <person name="Sisk P."/>
            <person name="Stolte C."/>
            <person name="Sykes S."/>
            <person name="Yandava C."/>
            <person name="Wortman J."/>
            <person name="Nusbaum C."/>
            <person name="Birren B."/>
        </authorList>
    </citation>
    <scope>NUCLEOTIDE SEQUENCE</scope>
    <source>
        <strain evidence="4">R3-111a-1</strain>
    </source>
</reference>
<evidence type="ECO:0000256" key="1">
    <source>
        <dbReference type="ARBA" id="ARBA00009649"/>
    </source>
</evidence>
<dbReference type="RefSeq" id="XP_009218855.1">
    <property type="nucleotide sequence ID" value="XM_009220591.1"/>
</dbReference>
<dbReference type="PANTHER" id="PTHR46588:SF1">
    <property type="entry name" value="SERINE_THREONINE_TYROSINE-INTERACTING PROTEIN"/>
    <property type="match status" value="1"/>
</dbReference>
<accession>J3NNF9</accession>
<feature type="region of interest" description="Disordered" evidence="2">
    <location>
        <begin position="237"/>
        <end position="285"/>
    </location>
</feature>
<dbReference type="PROSITE" id="PS50056">
    <property type="entry name" value="TYR_PHOSPHATASE_2"/>
    <property type="match status" value="1"/>
</dbReference>
<dbReference type="SMART" id="SM00195">
    <property type="entry name" value="DSPc"/>
    <property type="match status" value="1"/>
</dbReference>
<dbReference type="GO" id="GO:1990444">
    <property type="term" value="F:F-box domain binding"/>
    <property type="evidence" value="ECO:0007669"/>
    <property type="project" value="TreeGrafter"/>
</dbReference>
<dbReference type="EMBL" id="GL385396">
    <property type="protein sequence ID" value="EJT77710.1"/>
    <property type="molecule type" value="Genomic_DNA"/>
</dbReference>
<dbReference type="CDD" id="cd14498">
    <property type="entry name" value="DSP"/>
    <property type="match status" value="1"/>
</dbReference>
<organism evidence="4">
    <name type="scientific">Gaeumannomyces tritici (strain R3-111a-1)</name>
    <name type="common">Wheat and barley take-all root rot fungus</name>
    <name type="synonym">Gaeumannomyces graminis var. tritici</name>
    <dbReference type="NCBI Taxonomy" id="644352"/>
    <lineage>
        <taxon>Eukaryota</taxon>
        <taxon>Fungi</taxon>
        <taxon>Dikarya</taxon>
        <taxon>Ascomycota</taxon>
        <taxon>Pezizomycotina</taxon>
        <taxon>Sordariomycetes</taxon>
        <taxon>Sordariomycetidae</taxon>
        <taxon>Magnaporthales</taxon>
        <taxon>Magnaporthaceae</taxon>
        <taxon>Gaeumannomyces</taxon>
    </lineage>
</organism>
<name>J3NNF9_GAET3</name>
<comment type="similarity">
    <text evidence="1">Belongs to the protein-tyrosine phosphatase family. Non-receptor class subfamily.</text>
</comment>
<dbReference type="InterPro" id="IPR000340">
    <property type="entry name" value="Dual-sp_phosphatase_cat-dom"/>
</dbReference>
<evidence type="ECO:0000256" key="2">
    <source>
        <dbReference type="SAM" id="MobiDB-lite"/>
    </source>
</evidence>
<dbReference type="GO" id="GO:0005737">
    <property type="term" value="C:cytoplasm"/>
    <property type="evidence" value="ECO:0007669"/>
    <property type="project" value="TreeGrafter"/>
</dbReference>
<reference evidence="6" key="1">
    <citation type="submission" date="2010-07" db="EMBL/GenBank/DDBJ databases">
        <title>The genome sequence of Gaeumannomyces graminis var. tritici strain R3-111a-1.</title>
        <authorList>
            <consortium name="The Broad Institute Genome Sequencing Platform"/>
            <person name="Ma L.-J."/>
            <person name="Dead R."/>
            <person name="Young S."/>
            <person name="Zeng Q."/>
            <person name="Koehrsen M."/>
            <person name="Alvarado L."/>
            <person name="Berlin A."/>
            <person name="Chapman S.B."/>
            <person name="Chen Z."/>
            <person name="Freedman E."/>
            <person name="Gellesch M."/>
            <person name="Goldberg J."/>
            <person name="Griggs A."/>
            <person name="Gujja S."/>
            <person name="Heilman E.R."/>
            <person name="Heiman D."/>
            <person name="Hepburn T."/>
            <person name="Howarth C."/>
            <person name="Jen D."/>
            <person name="Larson L."/>
            <person name="Mehta T."/>
            <person name="Neiman D."/>
            <person name="Pearson M."/>
            <person name="Roberts A."/>
            <person name="Saif S."/>
            <person name="Shea T."/>
            <person name="Shenoy N."/>
            <person name="Sisk P."/>
            <person name="Stolte C."/>
            <person name="Sykes S."/>
            <person name="Walk T."/>
            <person name="White J."/>
            <person name="Yandava C."/>
            <person name="Haas B."/>
            <person name="Nusbaum C."/>
            <person name="Birren B."/>
        </authorList>
    </citation>
    <scope>NUCLEOTIDE SEQUENCE [LARGE SCALE GENOMIC DNA]</scope>
    <source>
        <strain evidence="6">R3-111a-1</strain>
    </source>
</reference>
<evidence type="ECO:0000313" key="4">
    <source>
        <dbReference type="EMBL" id="EJT77710.1"/>
    </source>
</evidence>
<evidence type="ECO:0000313" key="5">
    <source>
        <dbReference type="EnsemblFungi" id="EJT77710"/>
    </source>
</evidence>
<dbReference type="InterPro" id="IPR020422">
    <property type="entry name" value="TYR_PHOSPHATASE_DUAL_dom"/>
</dbReference>
<dbReference type="Pfam" id="PF00782">
    <property type="entry name" value="DSPc"/>
    <property type="match status" value="1"/>
</dbReference>
<dbReference type="PANTHER" id="PTHR46588">
    <property type="entry name" value="SERINE/THREONINE/TYROSINE-INTERACTING PROTEIN"/>
    <property type="match status" value="1"/>
</dbReference>